<feature type="compositionally biased region" description="Polar residues" evidence="4">
    <location>
        <begin position="1715"/>
        <end position="1726"/>
    </location>
</feature>
<dbReference type="InterPro" id="IPR029070">
    <property type="entry name" value="Chitinase_insertion_sf"/>
</dbReference>
<dbReference type="GO" id="GO:0016798">
    <property type="term" value="F:hydrolase activity, acting on glycosyl bonds"/>
    <property type="evidence" value="ECO:0007669"/>
    <property type="project" value="UniProtKB-KW"/>
</dbReference>
<dbReference type="SUPFAM" id="SSF51445">
    <property type="entry name" value="(Trans)glycosidases"/>
    <property type="match status" value="1"/>
</dbReference>
<dbReference type="PANTHER" id="PTHR11177">
    <property type="entry name" value="CHITINASE"/>
    <property type="match status" value="1"/>
</dbReference>
<feature type="region of interest" description="Disordered" evidence="4">
    <location>
        <begin position="470"/>
        <end position="502"/>
    </location>
</feature>
<feature type="domain" description="GH18" evidence="6">
    <location>
        <begin position="1120"/>
        <end position="1484"/>
    </location>
</feature>
<reference evidence="7 8" key="1">
    <citation type="submission" date="2024-10" db="EMBL/GenBank/DDBJ databases">
        <title>Updated reference genomes for cyclostephanoid diatoms.</title>
        <authorList>
            <person name="Roberts W.R."/>
            <person name="Alverson A.J."/>
        </authorList>
    </citation>
    <scope>NUCLEOTIDE SEQUENCE [LARGE SCALE GENOMIC DNA]</scope>
    <source>
        <strain evidence="7 8">AJA232-27</strain>
    </source>
</reference>
<feature type="compositionally biased region" description="Low complexity" evidence="4">
    <location>
        <begin position="916"/>
        <end position="934"/>
    </location>
</feature>
<feature type="transmembrane region" description="Helical" evidence="5">
    <location>
        <begin position="7"/>
        <end position="26"/>
    </location>
</feature>
<dbReference type="InterPro" id="IPR017853">
    <property type="entry name" value="GH"/>
</dbReference>
<feature type="compositionally biased region" description="Polar residues" evidence="4">
    <location>
        <begin position="569"/>
        <end position="584"/>
    </location>
</feature>
<evidence type="ECO:0000256" key="4">
    <source>
        <dbReference type="SAM" id="MobiDB-lite"/>
    </source>
</evidence>
<dbReference type="PROSITE" id="PS51910">
    <property type="entry name" value="GH18_2"/>
    <property type="match status" value="1"/>
</dbReference>
<dbReference type="InterPro" id="IPR011583">
    <property type="entry name" value="Chitinase_II/V-like_cat"/>
</dbReference>
<feature type="region of interest" description="Disordered" evidence="4">
    <location>
        <begin position="992"/>
        <end position="1035"/>
    </location>
</feature>
<evidence type="ECO:0000256" key="2">
    <source>
        <dbReference type="ARBA" id="ARBA00023295"/>
    </source>
</evidence>
<keyword evidence="2 3" id="KW-0326">Glycosidase</keyword>
<feature type="region of interest" description="Disordered" evidence="4">
    <location>
        <begin position="796"/>
        <end position="935"/>
    </location>
</feature>
<evidence type="ECO:0000259" key="6">
    <source>
        <dbReference type="PROSITE" id="PS51910"/>
    </source>
</evidence>
<feature type="compositionally biased region" description="Acidic residues" evidence="4">
    <location>
        <begin position="853"/>
        <end position="864"/>
    </location>
</feature>
<dbReference type="PROSITE" id="PS01095">
    <property type="entry name" value="GH18_1"/>
    <property type="match status" value="1"/>
</dbReference>
<proteinExistence type="predicted"/>
<dbReference type="Pfam" id="PF00704">
    <property type="entry name" value="Glyco_hydro_18"/>
    <property type="match status" value="1"/>
</dbReference>
<feature type="region of interest" description="Disordered" evidence="4">
    <location>
        <begin position="1707"/>
        <end position="1731"/>
    </location>
</feature>
<organism evidence="7 8">
    <name type="scientific">Discostella pseudostelligera</name>
    <dbReference type="NCBI Taxonomy" id="259834"/>
    <lineage>
        <taxon>Eukaryota</taxon>
        <taxon>Sar</taxon>
        <taxon>Stramenopiles</taxon>
        <taxon>Ochrophyta</taxon>
        <taxon>Bacillariophyta</taxon>
        <taxon>Coscinodiscophyceae</taxon>
        <taxon>Thalassiosirophycidae</taxon>
        <taxon>Stephanodiscales</taxon>
        <taxon>Stephanodiscaceae</taxon>
        <taxon>Discostella</taxon>
    </lineage>
</organism>
<name>A0ABD3MAH7_9STRA</name>
<feature type="compositionally biased region" description="Polar residues" evidence="4">
    <location>
        <begin position="1016"/>
        <end position="1032"/>
    </location>
</feature>
<gene>
    <name evidence="7" type="ORF">ACHAWU_007505</name>
</gene>
<keyword evidence="8" id="KW-1185">Reference proteome</keyword>
<comment type="caution">
    <text evidence="7">The sequence shown here is derived from an EMBL/GenBank/DDBJ whole genome shotgun (WGS) entry which is preliminary data.</text>
</comment>
<feature type="compositionally biased region" description="Low complexity" evidence="4">
    <location>
        <begin position="816"/>
        <end position="829"/>
    </location>
</feature>
<dbReference type="EMBL" id="JALLBG020000196">
    <property type="protein sequence ID" value="KAL3759761.1"/>
    <property type="molecule type" value="Genomic_DNA"/>
</dbReference>
<evidence type="ECO:0000256" key="5">
    <source>
        <dbReference type="SAM" id="Phobius"/>
    </source>
</evidence>
<dbReference type="Gene3D" id="3.20.20.80">
    <property type="entry name" value="Glycosidases"/>
    <property type="match status" value="1"/>
</dbReference>
<accession>A0ABD3MAH7</accession>
<evidence type="ECO:0000313" key="8">
    <source>
        <dbReference type="Proteomes" id="UP001530293"/>
    </source>
</evidence>
<dbReference type="InterPro" id="IPR050314">
    <property type="entry name" value="Glycosyl_Hydrlase_18"/>
</dbReference>
<dbReference type="SMART" id="SM00636">
    <property type="entry name" value="Glyco_18"/>
    <property type="match status" value="1"/>
</dbReference>
<evidence type="ECO:0000256" key="3">
    <source>
        <dbReference type="RuleBase" id="RU000489"/>
    </source>
</evidence>
<protein>
    <recommendedName>
        <fullName evidence="6">GH18 domain-containing protein</fullName>
    </recommendedName>
</protein>
<dbReference type="Proteomes" id="UP001530293">
    <property type="component" value="Unassembled WGS sequence"/>
</dbReference>
<feature type="compositionally biased region" description="Polar residues" evidence="4">
    <location>
        <begin position="806"/>
        <end position="815"/>
    </location>
</feature>
<evidence type="ECO:0000256" key="1">
    <source>
        <dbReference type="ARBA" id="ARBA00022801"/>
    </source>
</evidence>
<dbReference type="InterPro" id="IPR001223">
    <property type="entry name" value="Glyco_hydro18_cat"/>
</dbReference>
<feature type="transmembrane region" description="Helical" evidence="5">
    <location>
        <begin position="2941"/>
        <end position="2959"/>
    </location>
</feature>
<feature type="region of interest" description="Disordered" evidence="4">
    <location>
        <begin position="569"/>
        <end position="602"/>
    </location>
</feature>
<sequence>MKIGRCTMLHYLITILTVAIIFILVLRGNHPSFLSTSDDESPFISLPSISQVVSSKLSGHDGGDDATTAVDIITDIDTLRRHQHKILKWQGWQRSRISTQQQHHHGHNHQRRIQFNDIDKKLWRRYLAGEIIEELFEWDEGRQLQLQQLRDRRQLYERIHSELMHQSAIYATIQRSLREKHHIQWQMNQVRIRRQLRRGFEARYGSSLPVFLRPKRPFELQQLSHNHHQHYHYQRTQNRRQLEDSFDNAFGTGRPGSTYGYNMFCGTSWADASTSCESRQNCPSGQSDECIMPGHECWAFTECDTRLGHGEQFSEMHDVTGADNLMATGEGAVASGGFVDLSKPSYDKTDHYFCGVSYDDAISRCKSHCASGSLNDCPTGEICFLDTPCDARMLTKEPSPPSPTYTPTTPAPVVYSSKLNKYFCGSDWNDAQQRCEVWCPSGSDDDCPDGQLCFAFSQCHAVDMNATTLKQQEETQSTASQNGGTTQGNAPSTNKPTNKPSLSAEQAMHRFSFCGKYWDDARDNCETNEHCEDDNDCPEHEFCWTETPCDFYATGTPTIEPSVEIVTSKPKQNPVGSPTGNTAFDTGAGAGNKPPTRKPALGRTLVPTTYFPSYSPTITAKPTDKPVLDADDPAFTFFCGTSWDNADSTCGMRCPSGNSADCPNELECWAFTSCKEEKGIETPEPIPTSIPTITVQYVPGIGGAQVPVFGGVDYSLLQPSISPVPSVSNQPVGEPAVLASELLGSYFCGKDWNDVELNCHQPCPSGNNVECENPEHSCWAFVLACKIDTSIPIDEESSLSPADGPVTSSPNLPVTSDSSEAPVPSSEPSILVGQPEAVDNEGEAWESNAGEQIDSEGDNFDDDHAENQAVDNEGEAWGSNNQIDNENEDWNQPVDNEGESWDSKSEVNNEGEDWNSSKPSAKPIPASPTAKPTADPTIDLMEHLENMKSSYFCSETWENIDCENAQSCPSGDSKVLTSLIAVFEREDCPEKQECFSGTPCKSSEPIADDKPAGGNPISSDASGNESSATTAPETAVDETESKFFCGSSWETIVESCETAKPCPSGTNAECEGGQTCFANTPCGLADTNPPGESGSQGIFDFTTMVEGIPAFCNNNGETMSRNVGYWQSWSIYRNETCNPFTAASIDASSYTHIVFSFASISADGTLEPWDFESDIKGGQYQQFIDVKKKFPETKTIISVGGWTHNEPGNERLHRFSNSAASPMSRLKFSQSSVAFMRKYGFDGLDIDWEYPGDETRGGNSTVDKENLVLLCQELRKYFDDAPEKFELSMAIPANTTRFVLGYDFINLAPVVHSFNVMAYDVHGLWDEPKIIGAHSDISLINEAIDYMLTNNSVPASQILLGLAAYGRSYTLADDTCLTLGCPFHRNSNKTAIGGCLDTAGFVPFVEIYNWEQEGQGKGYDSITVDVASYSAVMVKDDNQLISFDNDETFKAKVDYATSKCLGGTMVWAIDMLPVTQIVGGDGSGDGGGSTGNDSAAQSILSEEESSSAFCGKDWDDAITTCSRPCPSGLSDDCEQGETCFAGTPCSEGGVVAAGSTCKICPDISSQGILSWVEIEVEIDGTSTKTTCGDLDYGLFLSVEKDSNVCDSVRLDHAQACCYTYPEIPCNLCRKNTEHYNIRTDFNVTLPDGTIATCGHVNEMLAPKEDTDDKCVTTQDTLFDACCYKQCTLCQEQGLKWWVEFDESVNGRRAQDTEDGNGTTTEQTEANGEQVESEMMTCSSIDASLYSDFIEAETDSCTDIKSKYSSDCCYTFPTNACGLCKQGNITQNLLWSVEVDVEGKNVTCGVLDNMLNAEEDGSSTCSSTREAHFESCCFDKCSLCGNAQLAWDFVIDENSESAKTCGEIDAVFAADAIISSSDECASTKAKYQDTCCFTRPASPCELCPEFVNWDAAVDFEGEETTCKYAADMLKREDESSDTCSGAKEAFGTTCCYELCNICGESLMMDYDAIVEYDGGDVACGDLKPIFGRNDIKVGDETCSIIKEEFKDFCCYTPPTVPCNLCETETDFLDAYSNVEVDFGGSITNCSDVYDFLIRRTESDSDVCLAAKDSTTSECCYKKCAICEGNQLQDFVQDVVLDGDTISCLQLHTVRTSDIAAGSSQCTSMQSQFADRCCFDPPETPCTLCADGSIRKEPTVDFNGETVSCDIVANALARKSNGTDECTSTKAEFQEFCCMDTCSLCNDNQLIDWDSYVNFNGTEDMSCGSFDWYFTSNAIEEGTGQCTEVQREFSDTCCYEPINYTTPACALCKNGEEWLDINGDAVVYFEGSNKTCTQVSNSLYRKAEDSSGFCDAARAEYFTSCCFSKCDVCQGAQLDANVEVAYQGNASTCLELSLLFAAEVIISGSEECKSAREVLFEPCCFQTPTDPCRLCSDPEGNNGDVRKDVSVSFYGSNTTCTELNSFLVGREEQQEFMCQAAKSELKQKCCYHECSVCGKDGNLYWDNPTTYNNITFACGELSWIMAGKSLEEGTDECSQLQTNYYDDCCNGPSPLIPDAGNKCEICPSGKDWYAQVEYDGKSMTCLELDTVLLKQRVFDSSDQCQKAKLDYSSQCCYDPPERPCNLCQSERKSFSILEKAVSYNGIVSNCYEVYNFLWTRIEMDDDVCLMTQSELFDDCCYDKCSICQDYQLDEDMTVTFNDTIMGCSEIDTHFIGLNQITQGSEQCLRIQEDHFDSCCYDIPCDLCSSDGDEYDLLVNDPVVYMGVNRTCGDWSVLAEGGLSQSDACKSTKADLFGTCCFKECNLCEGQDYSISWNQQLTYDGLASTCLDVYMNLRNERVQDGAERCQSVQSAVAHDCCIKMPTHQCSLCQHSNGTYLNTNWNMEVDYQGKTVTCGDVNARLSSEEIDSLVCLAARDDYWYQCCTPQQGGYGGLVEIGGSLPTLEPQVSVGESDSDQPGWESSTTGLDDNYGGYFRMNRASKCPSFPGLAMLLLGCVFASFATYF</sequence>
<keyword evidence="5" id="KW-0812">Transmembrane</keyword>
<keyword evidence="5" id="KW-0472">Membrane</keyword>
<keyword evidence="5" id="KW-1133">Transmembrane helix</keyword>
<keyword evidence="1 3" id="KW-0378">Hydrolase</keyword>
<dbReference type="SUPFAM" id="SSF54556">
    <property type="entry name" value="Chitinase insertion domain"/>
    <property type="match status" value="1"/>
</dbReference>
<dbReference type="Gene3D" id="3.10.50.10">
    <property type="match status" value="1"/>
</dbReference>
<dbReference type="PANTHER" id="PTHR11177:SF333">
    <property type="entry name" value="CHITINASE"/>
    <property type="match status" value="1"/>
</dbReference>
<dbReference type="InterPro" id="IPR001579">
    <property type="entry name" value="Glyco_hydro_18_chit_AS"/>
</dbReference>
<evidence type="ECO:0000313" key="7">
    <source>
        <dbReference type="EMBL" id="KAL3759761.1"/>
    </source>
</evidence>